<name>A0A0A8YSN5_ARUDO</name>
<organism evidence="1">
    <name type="scientific">Arundo donax</name>
    <name type="common">Giant reed</name>
    <name type="synonym">Donax arundinaceus</name>
    <dbReference type="NCBI Taxonomy" id="35708"/>
    <lineage>
        <taxon>Eukaryota</taxon>
        <taxon>Viridiplantae</taxon>
        <taxon>Streptophyta</taxon>
        <taxon>Embryophyta</taxon>
        <taxon>Tracheophyta</taxon>
        <taxon>Spermatophyta</taxon>
        <taxon>Magnoliopsida</taxon>
        <taxon>Liliopsida</taxon>
        <taxon>Poales</taxon>
        <taxon>Poaceae</taxon>
        <taxon>PACMAD clade</taxon>
        <taxon>Arundinoideae</taxon>
        <taxon>Arundineae</taxon>
        <taxon>Arundo</taxon>
    </lineage>
</organism>
<dbReference type="EMBL" id="GBRH01267851">
    <property type="protein sequence ID" value="JAD30044.1"/>
    <property type="molecule type" value="Transcribed_RNA"/>
</dbReference>
<accession>A0A0A8YSN5</accession>
<evidence type="ECO:0000313" key="1">
    <source>
        <dbReference type="EMBL" id="JAD30044.1"/>
    </source>
</evidence>
<reference evidence="1" key="2">
    <citation type="journal article" date="2015" name="Data Brief">
        <title>Shoot transcriptome of the giant reed, Arundo donax.</title>
        <authorList>
            <person name="Barrero R.A."/>
            <person name="Guerrero F.D."/>
            <person name="Moolhuijzen P."/>
            <person name="Goolsby J.A."/>
            <person name="Tidwell J."/>
            <person name="Bellgard S.E."/>
            <person name="Bellgard M.I."/>
        </authorList>
    </citation>
    <scope>NUCLEOTIDE SEQUENCE</scope>
    <source>
        <tissue evidence="1">Shoot tissue taken approximately 20 cm above the soil surface</tissue>
    </source>
</reference>
<sequence>MLLVQTHELQKYITLKGHIVLHGRQMSLTWN</sequence>
<proteinExistence type="predicted"/>
<protein>
    <submittedName>
        <fullName evidence="1">Uncharacterized protein</fullName>
    </submittedName>
</protein>
<reference evidence="1" key="1">
    <citation type="submission" date="2014-09" db="EMBL/GenBank/DDBJ databases">
        <authorList>
            <person name="Magalhaes I.L.F."/>
            <person name="Oliveira U."/>
            <person name="Santos F.R."/>
            <person name="Vidigal T.H.D.A."/>
            <person name="Brescovit A.D."/>
            <person name="Santos A.J."/>
        </authorList>
    </citation>
    <scope>NUCLEOTIDE SEQUENCE</scope>
    <source>
        <tissue evidence="1">Shoot tissue taken approximately 20 cm above the soil surface</tissue>
    </source>
</reference>
<dbReference type="AlphaFoldDB" id="A0A0A8YSN5"/>